<dbReference type="RefSeq" id="WP_049741787.1">
    <property type="nucleotide sequence ID" value="NZ_BJON01000009.1"/>
</dbReference>
<reference evidence="4" key="1">
    <citation type="submission" date="2015-07" db="EMBL/GenBank/DDBJ databases">
        <title>Genome sequencing project for genomic taxonomy and phylogenomics of Bacillus-like bacteria.</title>
        <authorList>
            <person name="Liu B."/>
            <person name="Wang J."/>
            <person name="Zhu Y."/>
            <person name="Liu G."/>
            <person name="Chen Q."/>
            <person name="Chen Z."/>
            <person name="Lan J."/>
            <person name="Che J."/>
            <person name="Ge C."/>
            <person name="Shi H."/>
            <person name="Pan Z."/>
            <person name="Liu X."/>
        </authorList>
    </citation>
    <scope>NUCLEOTIDE SEQUENCE [LARGE SCALE GENOMIC DNA]</scope>
    <source>
        <strain evidence="4">DSM 9887</strain>
    </source>
</reference>
<protein>
    <submittedName>
        <fullName evidence="3">Uncharacterized protein</fullName>
    </submittedName>
</protein>
<feature type="region of interest" description="Disordered" evidence="1">
    <location>
        <begin position="201"/>
        <end position="253"/>
    </location>
</feature>
<evidence type="ECO:0000313" key="3">
    <source>
        <dbReference type="EMBL" id="KNB69755.1"/>
    </source>
</evidence>
<accession>A0A0K9YNL2</accession>
<dbReference type="EMBL" id="LGIQ01000011">
    <property type="protein sequence ID" value="KNB69755.1"/>
    <property type="molecule type" value="Genomic_DNA"/>
</dbReference>
<dbReference type="Proteomes" id="UP000036834">
    <property type="component" value="Unassembled WGS sequence"/>
</dbReference>
<evidence type="ECO:0000313" key="2">
    <source>
        <dbReference type="EMBL" id="GED68907.1"/>
    </source>
</evidence>
<feature type="compositionally biased region" description="Basic residues" evidence="1">
    <location>
        <begin position="236"/>
        <end position="248"/>
    </location>
</feature>
<name>A0A0K9YNL2_9BACL</name>
<gene>
    <name evidence="3" type="ORF">ADS79_28330</name>
    <name evidence="2" type="ORF">BRE01_26090</name>
</gene>
<organism evidence="3 4">
    <name type="scientific">Brevibacillus reuszeri</name>
    <dbReference type="NCBI Taxonomy" id="54915"/>
    <lineage>
        <taxon>Bacteria</taxon>
        <taxon>Bacillati</taxon>
        <taxon>Bacillota</taxon>
        <taxon>Bacilli</taxon>
        <taxon>Bacillales</taxon>
        <taxon>Paenibacillaceae</taxon>
        <taxon>Brevibacillus</taxon>
    </lineage>
</organism>
<dbReference type="AlphaFoldDB" id="A0A0K9YNL2"/>
<reference evidence="2 5" key="3">
    <citation type="submission" date="2019-06" db="EMBL/GenBank/DDBJ databases">
        <title>Whole genome shotgun sequence of Brevibacillus reuszeri NBRC 15719.</title>
        <authorList>
            <person name="Hosoyama A."/>
            <person name="Uohara A."/>
            <person name="Ohji S."/>
            <person name="Ichikawa N."/>
        </authorList>
    </citation>
    <scope>NUCLEOTIDE SEQUENCE [LARGE SCALE GENOMIC DNA]</scope>
    <source>
        <strain evidence="2 5">NBRC 15719</strain>
    </source>
</reference>
<dbReference type="Proteomes" id="UP000319578">
    <property type="component" value="Unassembled WGS sequence"/>
</dbReference>
<keyword evidence="5" id="KW-1185">Reference proteome</keyword>
<comment type="caution">
    <text evidence="3">The sequence shown here is derived from an EMBL/GenBank/DDBJ whole genome shotgun (WGS) entry which is preliminary data.</text>
</comment>
<proteinExistence type="predicted"/>
<dbReference type="EMBL" id="BJON01000009">
    <property type="protein sequence ID" value="GED68907.1"/>
    <property type="molecule type" value="Genomic_DNA"/>
</dbReference>
<dbReference type="STRING" id="54915.ADS79_28330"/>
<evidence type="ECO:0000313" key="5">
    <source>
        <dbReference type="Proteomes" id="UP000319578"/>
    </source>
</evidence>
<sequence>MKNNKGTGNYDQTISKLTYSITQLVNGLESRLNQAKEYELLLFGYQISTLMNLLVRLHLHIHKKQIAHSFLSEQPHPLDNASETYAHVLASLAQLSRFINNWNFPHAHIKAIIEDHLRQLQAFYLVDEGTNQMNPTHKAVVPEREKIPLYEVPIQPDLEESSADDAPMPVLIEEVIQPQTFQAHLPPPLLGNATRIHTDKHRKAVSPNPPLLTKAANIPTPKKKKKMSPQPSSKVVKIRSQKKMKAKRVPSYARPPYQTSSVVVRIGNVTHIM</sequence>
<dbReference type="OrthoDB" id="2465708at2"/>
<evidence type="ECO:0000313" key="4">
    <source>
        <dbReference type="Proteomes" id="UP000036834"/>
    </source>
</evidence>
<reference evidence="3" key="2">
    <citation type="submission" date="2015-07" db="EMBL/GenBank/DDBJ databases">
        <title>MeaNS - Measles Nucleotide Surveillance Program.</title>
        <authorList>
            <person name="Tran T."/>
            <person name="Druce J."/>
        </authorList>
    </citation>
    <scope>NUCLEOTIDE SEQUENCE</scope>
    <source>
        <strain evidence="3">DSM 9887</strain>
    </source>
</reference>
<dbReference type="PATRIC" id="fig|54915.3.peg.4871"/>
<evidence type="ECO:0000256" key="1">
    <source>
        <dbReference type="SAM" id="MobiDB-lite"/>
    </source>
</evidence>